<evidence type="ECO:0000313" key="2">
    <source>
        <dbReference type="EMBL" id="MER0424063.1"/>
    </source>
</evidence>
<dbReference type="RefSeq" id="WP_329906436.1">
    <property type="nucleotide sequence ID" value="NZ_JBEJUE010000004.1"/>
</dbReference>
<evidence type="ECO:0000256" key="1">
    <source>
        <dbReference type="SAM" id="MobiDB-lite"/>
    </source>
</evidence>
<name>A0ABV1PYU4_STRMI</name>
<dbReference type="EMBL" id="JBEJUE010000004">
    <property type="protein sequence ID" value="MER0424063.1"/>
    <property type="molecule type" value="Genomic_DNA"/>
</dbReference>
<evidence type="ECO:0000313" key="3">
    <source>
        <dbReference type="Proteomes" id="UP001456562"/>
    </source>
</evidence>
<dbReference type="Gene3D" id="3.40.50.300">
    <property type="entry name" value="P-loop containing nucleotide triphosphate hydrolases"/>
    <property type="match status" value="1"/>
</dbReference>
<dbReference type="InterPro" id="IPR027417">
    <property type="entry name" value="P-loop_NTPase"/>
</dbReference>
<proteinExistence type="predicted"/>
<gene>
    <name evidence="2" type="ORF">ABR748_07540</name>
</gene>
<feature type="region of interest" description="Disordered" evidence="1">
    <location>
        <begin position="301"/>
        <end position="353"/>
    </location>
</feature>
<keyword evidence="3" id="KW-1185">Reference proteome</keyword>
<reference evidence="2 3" key="1">
    <citation type="submission" date="2024-01" db="EMBL/GenBank/DDBJ databases">
        <title>Metagenomic exploration of the rhizosphere soil microbial community and their significance in facilitating the development of wild simulated ginseng.</title>
        <authorList>
            <person name="Huang J."/>
        </authorList>
    </citation>
    <scope>NUCLEOTIDE SEQUENCE [LARGE SCALE GENOMIC DNA]</scope>
    <source>
        <strain evidence="2 3">WY141</strain>
    </source>
</reference>
<comment type="caution">
    <text evidence="2">The sequence shown here is derived from an EMBL/GenBank/DDBJ whole genome shotgun (WGS) entry which is preliminary data.</text>
</comment>
<accession>A0ABV1PYU4</accession>
<feature type="compositionally biased region" description="Basic and acidic residues" evidence="1">
    <location>
        <begin position="319"/>
        <end position="336"/>
    </location>
</feature>
<dbReference type="Proteomes" id="UP001456562">
    <property type="component" value="Unassembled WGS sequence"/>
</dbReference>
<evidence type="ECO:0008006" key="4">
    <source>
        <dbReference type="Google" id="ProtNLM"/>
    </source>
</evidence>
<dbReference type="SUPFAM" id="SSF52540">
    <property type="entry name" value="P-loop containing nucleoside triphosphate hydrolases"/>
    <property type="match status" value="1"/>
</dbReference>
<feature type="compositionally biased region" description="Low complexity" evidence="1">
    <location>
        <begin position="301"/>
        <end position="316"/>
    </location>
</feature>
<organism evidence="2 3">
    <name type="scientific">Streptomyces microflavus</name>
    <name type="common">Streptomyces lipmanii</name>
    <dbReference type="NCBI Taxonomy" id="1919"/>
    <lineage>
        <taxon>Bacteria</taxon>
        <taxon>Bacillati</taxon>
        <taxon>Actinomycetota</taxon>
        <taxon>Actinomycetes</taxon>
        <taxon>Kitasatosporales</taxon>
        <taxon>Streptomycetaceae</taxon>
        <taxon>Streptomyces</taxon>
    </lineage>
</organism>
<sequence length="377" mass="39466">MSCLGTDGGGATYNSVSEDAVVVGPLLTAQHIEGIQLPPAAPAAPAAPPCQEPPPTRVFVNRTEELARLRDAALALAADPEPGVVMVVRVGGVGKTQLVAQAVRRELTRLFADGQLYVDLEDHRRDGAVDLAAVLGGFLRALGVHKDYVPGGLAERTALFRSVAAPLRLLVKVDNVQHAPEARALVPPQGLLVVTGRRALPSLPMDGAVLIDVAPLDEAAGTELVRRWYADADEGTVADVVRLCAGHPLALRAAVEWLAARPQLTLDDVVRDLTAGRYGTGDDGAREAMGVAMGANGGAAQGRAAAPARSGPAGVGRQSLDDRRGTGEGPHRRPDPAHGPVADPGGVHRAVGRTLRLILNRRQPVRQPALNRRQSVR</sequence>
<protein>
    <recommendedName>
        <fullName evidence="4">NB-ARC domain-containing protein</fullName>
    </recommendedName>
</protein>